<keyword evidence="1" id="KW-0175">Coiled coil</keyword>
<gene>
    <name evidence="4" type="ORF">F7D14_21185</name>
</gene>
<dbReference type="InterPro" id="IPR003346">
    <property type="entry name" value="Transposase_20"/>
</dbReference>
<dbReference type="InterPro" id="IPR047650">
    <property type="entry name" value="Transpos_IS110"/>
</dbReference>
<keyword evidence="5" id="KW-1185">Reference proteome</keyword>
<dbReference type="GO" id="GO:0006313">
    <property type="term" value="P:DNA transposition"/>
    <property type="evidence" value="ECO:0007669"/>
    <property type="project" value="InterPro"/>
</dbReference>
<dbReference type="AlphaFoldDB" id="A0A6B8MBS9"/>
<evidence type="ECO:0000313" key="4">
    <source>
        <dbReference type="EMBL" id="QGN00097.1"/>
    </source>
</evidence>
<protein>
    <submittedName>
        <fullName evidence="4">IS110 family transposase</fullName>
    </submittedName>
</protein>
<dbReference type="Pfam" id="PF01548">
    <property type="entry name" value="DEDD_Tnp_IS110"/>
    <property type="match status" value="1"/>
</dbReference>
<reference evidence="4 5" key="1">
    <citation type="submission" date="2019-09" db="EMBL/GenBank/DDBJ databases">
        <title>Isolation and complete genome sequencing of Methylocystis species.</title>
        <authorList>
            <person name="Rumah B.L."/>
            <person name="Stead C.E."/>
            <person name="Stevens B.C."/>
            <person name="Minton N.P."/>
            <person name="Grosse-Honebrink A."/>
            <person name="Zhang Y."/>
        </authorList>
    </citation>
    <scope>NUCLEOTIDE SEQUENCE [LARGE SCALE GENOMIC DNA]</scope>
    <source>
        <strain evidence="4 5">BRCS2</strain>
        <plasmid evidence="4 5">unnamed2</plasmid>
    </source>
</reference>
<dbReference type="PANTHER" id="PTHR33055:SF3">
    <property type="entry name" value="PUTATIVE TRANSPOSASE FOR IS117-RELATED"/>
    <property type="match status" value="1"/>
</dbReference>
<dbReference type="PANTHER" id="PTHR33055">
    <property type="entry name" value="TRANSPOSASE FOR INSERTION SEQUENCE ELEMENT IS1111A"/>
    <property type="match status" value="1"/>
</dbReference>
<evidence type="ECO:0000259" key="2">
    <source>
        <dbReference type="Pfam" id="PF01548"/>
    </source>
</evidence>
<dbReference type="EMBL" id="CP044333">
    <property type="protein sequence ID" value="QGN00097.1"/>
    <property type="molecule type" value="Genomic_DNA"/>
</dbReference>
<evidence type="ECO:0000313" key="5">
    <source>
        <dbReference type="Proteomes" id="UP000422569"/>
    </source>
</evidence>
<dbReference type="RefSeq" id="WP_040579464.1">
    <property type="nucleotide sequence ID" value="NZ_CP044333.1"/>
</dbReference>
<accession>A0A6B8MBS9</accession>
<dbReference type="NCBIfam" id="NF033542">
    <property type="entry name" value="transpos_IS110"/>
    <property type="match status" value="1"/>
</dbReference>
<proteinExistence type="predicted"/>
<dbReference type="InterPro" id="IPR002525">
    <property type="entry name" value="Transp_IS110-like_N"/>
</dbReference>
<feature type="domain" description="Transposase IS116/IS110/IS902 C-terminal" evidence="3">
    <location>
        <begin position="213"/>
        <end position="291"/>
    </location>
</feature>
<feature type="coiled-coil region" evidence="1">
    <location>
        <begin position="181"/>
        <end position="208"/>
    </location>
</feature>
<sequence>MKQITTIGLDLAKQVFQVHGADAEGAPIINRKLRRAEVLRFFEKLPPCLVGLEACGGSHYWAREIAALGHDVRLIPPIYVKAFVKRGKTDAADAEAISEAVTRKTMRFVPVKSADQQAAAMVLKTRALLVRQQTQAINALRAHLSEFGVIAAIGAKKVATLIETVRDETDSRLPKAARFALTEIANQIEGLTRQIDKLEREIVAETKRDKDMRRLATIPGVGAIIAASIKALVPDPDGFKSGRHFAAWLGLTPKPHSSGGKERLGRISKMGNPMLRCLLIVGATSVLRRVRGNANAPQWLVALLARRPFKVGAVALANKIARIIWALLTKGGTYRNAGVANGAVIA</sequence>
<evidence type="ECO:0000259" key="3">
    <source>
        <dbReference type="Pfam" id="PF02371"/>
    </source>
</evidence>
<evidence type="ECO:0000256" key="1">
    <source>
        <dbReference type="SAM" id="Coils"/>
    </source>
</evidence>
<geneLocation type="plasmid" evidence="4">
    <name>unnamed2</name>
</geneLocation>
<dbReference type="GO" id="GO:0004803">
    <property type="term" value="F:transposase activity"/>
    <property type="evidence" value="ECO:0007669"/>
    <property type="project" value="InterPro"/>
</dbReference>
<dbReference type="GO" id="GO:0003677">
    <property type="term" value="F:DNA binding"/>
    <property type="evidence" value="ECO:0007669"/>
    <property type="project" value="InterPro"/>
</dbReference>
<dbReference type="Pfam" id="PF02371">
    <property type="entry name" value="Transposase_20"/>
    <property type="match status" value="1"/>
</dbReference>
<dbReference type="Proteomes" id="UP000422569">
    <property type="component" value="Plasmid unnamed2"/>
</dbReference>
<dbReference type="KEGG" id="mpar:F7D14_21185"/>
<feature type="domain" description="Transposase IS110-like N-terminal" evidence="2">
    <location>
        <begin position="7"/>
        <end position="147"/>
    </location>
</feature>
<organism evidence="4 5">
    <name type="scientific">Methylocystis parvus</name>
    <dbReference type="NCBI Taxonomy" id="134"/>
    <lineage>
        <taxon>Bacteria</taxon>
        <taxon>Pseudomonadati</taxon>
        <taxon>Pseudomonadota</taxon>
        <taxon>Alphaproteobacteria</taxon>
        <taxon>Hyphomicrobiales</taxon>
        <taxon>Methylocystaceae</taxon>
        <taxon>Methylocystis</taxon>
    </lineage>
</organism>
<keyword evidence="4" id="KW-0614">Plasmid</keyword>
<name>A0A6B8MBS9_9HYPH</name>